<evidence type="ECO:0000313" key="2">
    <source>
        <dbReference type="EMBL" id="GMH87311.1"/>
    </source>
</evidence>
<dbReference type="Proteomes" id="UP001162640">
    <property type="component" value="Unassembled WGS sequence"/>
</dbReference>
<evidence type="ECO:0000313" key="3">
    <source>
        <dbReference type="Proteomes" id="UP001162640"/>
    </source>
</evidence>
<evidence type="ECO:0000256" key="1">
    <source>
        <dbReference type="SAM" id="MobiDB-lite"/>
    </source>
</evidence>
<gene>
    <name evidence="2" type="ORF">TL16_g10813</name>
</gene>
<accession>A0A9W7BAF4</accession>
<sequence>MLETLVATLMSSLSGPRLASSPSSSSGPFQSLGSSLDRLIGLLVTTSALLACTYLGNKYVASPTSISKYYTGKEGAKEVKKGDKIVIDEKGNLFIPASYLKALKKRITDFCSNLLKSNGDSYFKCTRPKIERKFEGSCHCEKAFACNLVHDRSRFSKSVGIDSIVEPPVRSSFVTNCGSPSALLAFDAFEKQVKVFDKFEKGVNKHIHQKNTETEPMVSPRKAKREKERLETPMRNQMKYYLRRHLDEEMKENEGVV</sequence>
<feature type="region of interest" description="Disordered" evidence="1">
    <location>
        <begin position="208"/>
        <end position="228"/>
    </location>
</feature>
<dbReference type="AlphaFoldDB" id="A0A9W7BAF4"/>
<protein>
    <submittedName>
        <fullName evidence="2">Uncharacterized protein</fullName>
    </submittedName>
</protein>
<organism evidence="2 3">
    <name type="scientific">Triparma laevis f. inornata</name>
    <dbReference type="NCBI Taxonomy" id="1714386"/>
    <lineage>
        <taxon>Eukaryota</taxon>
        <taxon>Sar</taxon>
        <taxon>Stramenopiles</taxon>
        <taxon>Ochrophyta</taxon>
        <taxon>Bolidophyceae</taxon>
        <taxon>Parmales</taxon>
        <taxon>Triparmaceae</taxon>
        <taxon>Triparma</taxon>
    </lineage>
</organism>
<dbReference type="EMBL" id="BLQM01000392">
    <property type="protein sequence ID" value="GMH87311.1"/>
    <property type="molecule type" value="Genomic_DNA"/>
</dbReference>
<reference evidence="3" key="1">
    <citation type="journal article" date="2023" name="Commun. Biol.">
        <title>Genome analysis of Parmales, the sister group of diatoms, reveals the evolutionary specialization of diatoms from phago-mixotrophs to photoautotrophs.</title>
        <authorList>
            <person name="Ban H."/>
            <person name="Sato S."/>
            <person name="Yoshikawa S."/>
            <person name="Yamada K."/>
            <person name="Nakamura Y."/>
            <person name="Ichinomiya M."/>
            <person name="Sato N."/>
            <person name="Blanc-Mathieu R."/>
            <person name="Endo H."/>
            <person name="Kuwata A."/>
            <person name="Ogata H."/>
        </authorList>
    </citation>
    <scope>NUCLEOTIDE SEQUENCE [LARGE SCALE GENOMIC DNA]</scope>
</reference>
<comment type="caution">
    <text evidence="2">The sequence shown here is derived from an EMBL/GenBank/DDBJ whole genome shotgun (WGS) entry which is preliminary data.</text>
</comment>
<name>A0A9W7BAF4_9STRA</name>
<proteinExistence type="predicted"/>